<dbReference type="AlphaFoldDB" id="A0A8D1PK06"/>
<accession>A0A8D1PK06</accession>
<organism evidence="1 2">
    <name type="scientific">Sus scrofa</name>
    <name type="common">Pig</name>
    <dbReference type="NCBI Taxonomy" id="9823"/>
    <lineage>
        <taxon>Eukaryota</taxon>
        <taxon>Metazoa</taxon>
        <taxon>Chordata</taxon>
        <taxon>Craniata</taxon>
        <taxon>Vertebrata</taxon>
        <taxon>Euteleostomi</taxon>
        <taxon>Mammalia</taxon>
        <taxon>Eutheria</taxon>
        <taxon>Laurasiatheria</taxon>
        <taxon>Artiodactyla</taxon>
        <taxon>Suina</taxon>
        <taxon>Suidae</taxon>
        <taxon>Sus</taxon>
    </lineage>
</organism>
<evidence type="ECO:0000313" key="1">
    <source>
        <dbReference type="Ensembl" id="ENSSSCP00055004107.1"/>
    </source>
</evidence>
<protein>
    <submittedName>
        <fullName evidence="1">Uncharacterized protein</fullName>
    </submittedName>
</protein>
<dbReference type="Proteomes" id="UP000694724">
    <property type="component" value="Unplaced"/>
</dbReference>
<dbReference type="Ensembl" id="ENSSSCT00055005301.1">
    <property type="protein sequence ID" value="ENSSSCP00055004107.1"/>
    <property type="gene ID" value="ENSSSCG00055002778.1"/>
</dbReference>
<reference evidence="1" key="1">
    <citation type="submission" date="2025-08" db="UniProtKB">
        <authorList>
            <consortium name="Ensembl"/>
        </authorList>
    </citation>
    <scope>IDENTIFICATION</scope>
</reference>
<name>A0A8D1PK06_PIG</name>
<sequence>MEKRPGWGAGWRDSSKESVNAHSWLRRKCRTSQRRMLKVTYFGMLLCCSLSPPSLWVSHLITTKKPKNKPGSCFSGASDCLGMLSDELIVGIPKDSLGFPLDQMIIIFSPPLNDSLLAYLEQYMVNTWESERSILRHYANQLIVWRREINVFPSHVRITG</sequence>
<proteinExistence type="predicted"/>
<evidence type="ECO:0000313" key="2">
    <source>
        <dbReference type="Proteomes" id="UP000694724"/>
    </source>
</evidence>